<reference evidence="2" key="2">
    <citation type="submission" date="2022-07" db="EMBL/GenBank/DDBJ databases">
        <authorList>
            <person name="Goncalves M.F.M."/>
            <person name="Hilario S."/>
            <person name="Van De Peer Y."/>
            <person name="Esteves A.C."/>
            <person name="Alves A."/>
        </authorList>
    </citation>
    <scope>NUCLEOTIDE SEQUENCE</scope>
    <source>
        <strain evidence="2">MUM 19.33</strain>
    </source>
</reference>
<evidence type="ECO:0000313" key="2">
    <source>
        <dbReference type="EMBL" id="KAI6784535.1"/>
    </source>
</evidence>
<gene>
    <name evidence="2" type="ORF">J7T54_006580</name>
</gene>
<organism evidence="2 3">
    <name type="scientific">Emericellopsis cladophorae</name>
    <dbReference type="NCBI Taxonomy" id="2686198"/>
    <lineage>
        <taxon>Eukaryota</taxon>
        <taxon>Fungi</taxon>
        <taxon>Dikarya</taxon>
        <taxon>Ascomycota</taxon>
        <taxon>Pezizomycotina</taxon>
        <taxon>Sordariomycetes</taxon>
        <taxon>Hypocreomycetidae</taxon>
        <taxon>Hypocreales</taxon>
        <taxon>Bionectriaceae</taxon>
        <taxon>Emericellopsis</taxon>
    </lineage>
</organism>
<feature type="compositionally biased region" description="Basic and acidic residues" evidence="1">
    <location>
        <begin position="641"/>
        <end position="689"/>
    </location>
</feature>
<dbReference type="RefSeq" id="XP_051365391.1">
    <property type="nucleotide sequence ID" value="XM_051503027.1"/>
</dbReference>
<feature type="compositionally biased region" description="Polar residues" evidence="1">
    <location>
        <begin position="613"/>
        <end position="634"/>
    </location>
</feature>
<feature type="compositionally biased region" description="Basic and acidic residues" evidence="1">
    <location>
        <begin position="757"/>
        <end position="767"/>
    </location>
</feature>
<sequence>MNRLRGRKKAKDEAPPRPSVDSESSGPFKMFGRSKKPVEENAPQVDLASALPPTDDFRTSLLMTGLSARFSMLREQDDPASKLGKASDDSVLQPKRQSRMDFGLGNGLDDIAEDSSFRNPPFARMDSYQSDDAASLSGSIMNRAKPTEGNNLFGGRQKIYKISATGGNGRTLYDDDVAQSSFQRWRQTEKERSSLENERAGDTQESGSLRPESPHDFSRRRETSSTMSSNPSAARDSTAATSIASQPASSAKDWQASSATPAGLPERSVTRTRRLYEQSLAEGMQDHQSSALSRIDTLSKGRFNPRTPDLASNASTPSGFTAFDRNNDRRPMISKASAPNLRSFSPPNSVTAHPSPAESTSRFPTVDAKTTAASPPLSPPISETEEYPTLSIGANDRGKATSLGFLNRPAGQYDENRYAQRQRQLQQGRETPTSRHRTESNGSQPTSRSRSSSSVNRSHIEQSESAAKPRPTIREEVSSPTFLNVGDEDDDLPAPTRPAPGFQPNTPQVKVERPADQDHPAFRQSPVPTPLTISRRTSVEALNKPDDSPEDSPTLGPGPAGLSGMVRQHLRNVSNASSVYDNHPQDDEDAAVAQAQDSRNTHSAIDLAVDSNPWGSDSNQWEQTEEPSQASKQDTPAAHQVTDEELTRGRNSEAVSKGRETDEFARNLADGAKRVRERLTSYVESDHSRSTSPVASPVDNSDLPPPRTGAFSALRSKSSSRSAREPNGERERSRSAARKVLGLGSSSSHAPMPTRPSVDDGPHREELYGSSGEKSPTDKDEGAHAGLKAFRQARRELQRMKELETKQRRQAAPTHAPPPPPPAMRSSLPSQDRGPPPVSYNRNPSADGDSRPGSVGASERDRSGSEASNTGGASAYRPRLRTTSSAYDESRAPNDMRSPQGMSPYSNYDRSHIPMTSSTPNLALANTGAPPPLPPINPRRKGMGSPHPHDESGTKTPMSPASQGRSPSRTRMVSDDDMGPGQYRQRLRKVPSEANGVAAPSYRSRANPSYENGPRMPLQPRTASSNSPGGMF</sequence>
<feature type="compositionally biased region" description="Basic and acidic residues" evidence="1">
    <location>
        <begin position="722"/>
        <end position="734"/>
    </location>
</feature>
<feature type="compositionally biased region" description="Polar residues" evidence="1">
    <location>
        <begin position="1021"/>
        <end position="1032"/>
    </location>
</feature>
<dbReference type="AlphaFoldDB" id="A0A9Q0BHA6"/>
<reference evidence="2" key="1">
    <citation type="journal article" date="2021" name="J Fungi (Basel)">
        <title>Genomic and Metabolomic Analyses of the Marine Fungus Emericellopsis cladophorae: Insights into Saltwater Adaptability Mechanisms and Its Biosynthetic Potential.</title>
        <authorList>
            <person name="Goncalves M.F.M."/>
            <person name="Hilario S."/>
            <person name="Van de Peer Y."/>
            <person name="Esteves A.C."/>
            <person name="Alves A."/>
        </authorList>
    </citation>
    <scope>NUCLEOTIDE SEQUENCE</scope>
    <source>
        <strain evidence="2">MUM 19.33</strain>
    </source>
</reference>
<feature type="compositionally biased region" description="Polar residues" evidence="1">
    <location>
        <begin position="419"/>
        <end position="431"/>
    </location>
</feature>
<keyword evidence="3" id="KW-1185">Reference proteome</keyword>
<protein>
    <submittedName>
        <fullName evidence="2">Uncharacterized protein</fullName>
    </submittedName>
</protein>
<feature type="region of interest" description="Disordered" evidence="1">
    <location>
        <begin position="1"/>
        <end position="55"/>
    </location>
</feature>
<feature type="region of interest" description="Disordered" evidence="1">
    <location>
        <begin position="73"/>
        <end position="156"/>
    </location>
</feature>
<feature type="compositionally biased region" description="Basic and acidic residues" evidence="1">
    <location>
        <begin position="793"/>
        <end position="807"/>
    </location>
</feature>
<proteinExistence type="predicted"/>
<feature type="compositionally biased region" description="Basic and acidic residues" evidence="1">
    <location>
        <begin position="186"/>
        <end position="202"/>
    </location>
</feature>
<evidence type="ECO:0000313" key="3">
    <source>
        <dbReference type="Proteomes" id="UP001055219"/>
    </source>
</evidence>
<feature type="compositionally biased region" description="Basic and acidic residues" evidence="1">
    <location>
        <begin position="212"/>
        <end position="223"/>
    </location>
</feature>
<dbReference type="OrthoDB" id="5335210at2759"/>
<feature type="compositionally biased region" description="Polar residues" evidence="1">
    <location>
        <begin position="571"/>
        <end position="580"/>
    </location>
</feature>
<feature type="compositionally biased region" description="Basic and acidic residues" evidence="1">
    <location>
        <begin position="510"/>
        <end position="521"/>
    </location>
</feature>
<feature type="region of interest" description="Disordered" evidence="1">
    <location>
        <begin position="183"/>
        <end position="1032"/>
    </location>
</feature>
<feature type="compositionally biased region" description="Polar residues" evidence="1">
    <location>
        <begin position="340"/>
        <end position="363"/>
    </location>
</feature>
<comment type="caution">
    <text evidence="2">The sequence shown here is derived from an EMBL/GenBank/DDBJ whole genome shotgun (WGS) entry which is preliminary data.</text>
</comment>
<dbReference type="EMBL" id="JAGIXG020000004">
    <property type="protein sequence ID" value="KAI6784535.1"/>
    <property type="molecule type" value="Genomic_DNA"/>
</dbReference>
<feature type="compositionally biased region" description="Polar residues" evidence="1">
    <location>
        <begin position="900"/>
        <end position="919"/>
    </location>
</feature>
<feature type="compositionally biased region" description="Polar residues" evidence="1">
    <location>
        <begin position="954"/>
        <end position="971"/>
    </location>
</feature>
<name>A0A9Q0BHA6_9HYPO</name>
<accession>A0A9Q0BHA6</accession>
<evidence type="ECO:0000256" key="1">
    <source>
        <dbReference type="SAM" id="MobiDB-lite"/>
    </source>
</evidence>
<feature type="compositionally biased region" description="Polar residues" evidence="1">
    <location>
        <begin position="310"/>
        <end position="319"/>
    </location>
</feature>
<dbReference type="Proteomes" id="UP001055219">
    <property type="component" value="Unassembled WGS sequence"/>
</dbReference>
<feature type="compositionally biased region" description="Basic and acidic residues" evidence="1">
    <location>
        <begin position="73"/>
        <end position="88"/>
    </location>
</feature>
<feature type="compositionally biased region" description="Polar residues" evidence="1">
    <location>
        <begin position="238"/>
        <end position="249"/>
    </location>
</feature>
<feature type="compositionally biased region" description="Polar residues" evidence="1">
    <location>
        <begin position="127"/>
        <end position="140"/>
    </location>
</feature>
<feature type="compositionally biased region" description="Low complexity" evidence="1">
    <location>
        <begin position="447"/>
        <end position="457"/>
    </location>
</feature>
<feature type="compositionally biased region" description="Low complexity" evidence="1">
    <location>
        <begin position="710"/>
        <end position="721"/>
    </location>
</feature>
<dbReference type="GeneID" id="75833058"/>